<dbReference type="AlphaFoldDB" id="A0A2R6XBB1"/>
<protein>
    <recommendedName>
        <fullName evidence="2">HMA domain-containing protein</fullName>
    </recommendedName>
</protein>
<dbReference type="Gene3D" id="3.30.70.100">
    <property type="match status" value="1"/>
</dbReference>
<organism evidence="3 4">
    <name type="scientific">Marchantia polymorpha</name>
    <name type="common">Common liverwort</name>
    <name type="synonym">Marchantia aquatica</name>
    <dbReference type="NCBI Taxonomy" id="3197"/>
    <lineage>
        <taxon>Eukaryota</taxon>
        <taxon>Viridiplantae</taxon>
        <taxon>Streptophyta</taxon>
        <taxon>Embryophyta</taxon>
        <taxon>Marchantiophyta</taxon>
        <taxon>Marchantiopsida</taxon>
        <taxon>Marchantiidae</taxon>
        <taxon>Marchantiales</taxon>
        <taxon>Marchantiaceae</taxon>
        <taxon>Marchantia</taxon>
    </lineage>
</organism>
<evidence type="ECO:0000259" key="2">
    <source>
        <dbReference type="PROSITE" id="PS50846"/>
    </source>
</evidence>
<dbReference type="InterPro" id="IPR036163">
    <property type="entry name" value="HMA_dom_sf"/>
</dbReference>
<dbReference type="CDD" id="cd00371">
    <property type="entry name" value="HMA"/>
    <property type="match status" value="1"/>
</dbReference>
<dbReference type="PANTHER" id="PTHR22814:SF336">
    <property type="entry name" value="HEAVY METAL-ASSOCIATED ISOPRENYLATED PLANT PROTEIN 23"/>
    <property type="match status" value="1"/>
</dbReference>
<dbReference type="InterPro" id="IPR006121">
    <property type="entry name" value="HMA_dom"/>
</dbReference>
<feature type="domain" description="HMA" evidence="2">
    <location>
        <begin position="145"/>
        <end position="208"/>
    </location>
</feature>
<accession>A0A2R6XBB1</accession>
<dbReference type="OrthoDB" id="689350at2759"/>
<dbReference type="GO" id="GO:0046872">
    <property type="term" value="F:metal ion binding"/>
    <property type="evidence" value="ECO:0007669"/>
    <property type="project" value="UniProtKB-KW"/>
</dbReference>
<reference evidence="4" key="1">
    <citation type="journal article" date="2017" name="Cell">
        <title>Insights into land plant evolution garnered from the Marchantia polymorpha genome.</title>
        <authorList>
            <person name="Bowman J.L."/>
            <person name="Kohchi T."/>
            <person name="Yamato K.T."/>
            <person name="Jenkins J."/>
            <person name="Shu S."/>
            <person name="Ishizaki K."/>
            <person name="Yamaoka S."/>
            <person name="Nishihama R."/>
            <person name="Nakamura Y."/>
            <person name="Berger F."/>
            <person name="Adam C."/>
            <person name="Aki S.S."/>
            <person name="Althoff F."/>
            <person name="Araki T."/>
            <person name="Arteaga-Vazquez M.A."/>
            <person name="Balasubrmanian S."/>
            <person name="Barry K."/>
            <person name="Bauer D."/>
            <person name="Boehm C.R."/>
            <person name="Briginshaw L."/>
            <person name="Caballero-Perez J."/>
            <person name="Catarino B."/>
            <person name="Chen F."/>
            <person name="Chiyoda S."/>
            <person name="Chovatia M."/>
            <person name="Davies K.M."/>
            <person name="Delmans M."/>
            <person name="Demura T."/>
            <person name="Dierschke T."/>
            <person name="Dolan L."/>
            <person name="Dorantes-Acosta A.E."/>
            <person name="Eklund D.M."/>
            <person name="Florent S.N."/>
            <person name="Flores-Sandoval E."/>
            <person name="Fujiyama A."/>
            <person name="Fukuzawa H."/>
            <person name="Galik B."/>
            <person name="Grimanelli D."/>
            <person name="Grimwood J."/>
            <person name="Grossniklaus U."/>
            <person name="Hamada T."/>
            <person name="Haseloff J."/>
            <person name="Hetherington A.J."/>
            <person name="Higo A."/>
            <person name="Hirakawa Y."/>
            <person name="Hundley H.N."/>
            <person name="Ikeda Y."/>
            <person name="Inoue K."/>
            <person name="Inoue S.I."/>
            <person name="Ishida S."/>
            <person name="Jia Q."/>
            <person name="Kakita M."/>
            <person name="Kanazawa T."/>
            <person name="Kawai Y."/>
            <person name="Kawashima T."/>
            <person name="Kennedy M."/>
            <person name="Kinose K."/>
            <person name="Kinoshita T."/>
            <person name="Kohara Y."/>
            <person name="Koide E."/>
            <person name="Komatsu K."/>
            <person name="Kopischke S."/>
            <person name="Kubo M."/>
            <person name="Kyozuka J."/>
            <person name="Lagercrantz U."/>
            <person name="Lin S.S."/>
            <person name="Lindquist E."/>
            <person name="Lipzen A.M."/>
            <person name="Lu C.W."/>
            <person name="De Luna E."/>
            <person name="Martienssen R.A."/>
            <person name="Minamino N."/>
            <person name="Mizutani M."/>
            <person name="Mizutani M."/>
            <person name="Mochizuki N."/>
            <person name="Monte I."/>
            <person name="Mosher R."/>
            <person name="Nagasaki H."/>
            <person name="Nakagami H."/>
            <person name="Naramoto S."/>
            <person name="Nishitani K."/>
            <person name="Ohtani M."/>
            <person name="Okamoto T."/>
            <person name="Okumura M."/>
            <person name="Phillips J."/>
            <person name="Pollak B."/>
            <person name="Reinders A."/>
            <person name="Rovekamp M."/>
            <person name="Sano R."/>
            <person name="Sawa S."/>
            <person name="Schmid M.W."/>
            <person name="Shirakawa M."/>
            <person name="Solano R."/>
            <person name="Spunde A."/>
            <person name="Suetsugu N."/>
            <person name="Sugano S."/>
            <person name="Sugiyama A."/>
            <person name="Sun R."/>
            <person name="Suzuki Y."/>
            <person name="Takenaka M."/>
            <person name="Takezawa D."/>
            <person name="Tomogane H."/>
            <person name="Tsuzuki M."/>
            <person name="Ueda T."/>
            <person name="Umeda M."/>
            <person name="Ward J.M."/>
            <person name="Watanabe Y."/>
            <person name="Yazaki K."/>
            <person name="Yokoyama R."/>
            <person name="Yoshitake Y."/>
            <person name="Yotsui I."/>
            <person name="Zachgo S."/>
            <person name="Schmutz J."/>
        </authorList>
    </citation>
    <scope>NUCLEOTIDE SEQUENCE [LARGE SCALE GENOMIC DNA]</scope>
    <source>
        <strain evidence="4">Tak-1</strain>
    </source>
</reference>
<keyword evidence="1" id="KW-0479">Metal-binding</keyword>
<dbReference type="Pfam" id="PF00403">
    <property type="entry name" value="HMA"/>
    <property type="match status" value="1"/>
</dbReference>
<keyword evidence="4" id="KW-1185">Reference proteome</keyword>
<evidence type="ECO:0000313" key="4">
    <source>
        <dbReference type="Proteomes" id="UP000244005"/>
    </source>
</evidence>
<dbReference type="SUPFAM" id="SSF55008">
    <property type="entry name" value="HMA, heavy metal-associated domain"/>
    <property type="match status" value="1"/>
</dbReference>
<evidence type="ECO:0000256" key="1">
    <source>
        <dbReference type="ARBA" id="ARBA00022723"/>
    </source>
</evidence>
<dbReference type="Proteomes" id="UP000244005">
    <property type="component" value="Unassembled WGS sequence"/>
</dbReference>
<dbReference type="EMBL" id="KZ772697">
    <property type="protein sequence ID" value="PTQ43339.1"/>
    <property type="molecule type" value="Genomic_DNA"/>
</dbReference>
<evidence type="ECO:0000313" key="3">
    <source>
        <dbReference type="EMBL" id="PTQ43339.1"/>
    </source>
</evidence>
<dbReference type="Gramene" id="Mp2g26500.1">
    <property type="protein sequence ID" value="Mp2g26500.1.cds"/>
    <property type="gene ID" value="Mp2g26500"/>
</dbReference>
<proteinExistence type="predicted"/>
<dbReference type="PROSITE" id="PS50846">
    <property type="entry name" value="HMA_2"/>
    <property type="match status" value="1"/>
</dbReference>
<gene>
    <name evidence="3" type="ORF">MARPO_0025s0034</name>
</gene>
<dbReference type="PANTHER" id="PTHR22814">
    <property type="entry name" value="COPPER TRANSPORT PROTEIN ATOX1-RELATED"/>
    <property type="match status" value="1"/>
</dbReference>
<name>A0A2R6XBB1_MARPO</name>
<sequence>MMSANELFYGDQEPVFVVDTAAYPVRRGRVSSYVEPADKYYRGHPESAGYYRGNSRSRYSDYYGGETRRTDYGAYAVGDRYSNDYYRRSSPGRYYDTDAYSDSYTTPGAYYPAAAPAYAPTHTPYEYDATFYDSRPNEYYEYRKPSTVVLKVPICCESCSEEAKNALFELKGVRSVYCDVRKEMITVTGTAAPADVLQVVRKLHKKSRFWGDDDY</sequence>